<proteinExistence type="predicted"/>
<keyword evidence="2" id="KW-1185">Reference proteome</keyword>
<comment type="caution">
    <text evidence="1">The sequence shown here is derived from an EMBL/GenBank/DDBJ whole genome shotgun (WGS) entry which is preliminary data.</text>
</comment>
<reference evidence="1" key="2">
    <citation type="journal article" date="2023" name="IMA Fungus">
        <title>Comparative genomic study of the Penicillium genus elucidates a diverse pangenome and 15 lateral gene transfer events.</title>
        <authorList>
            <person name="Petersen C."/>
            <person name="Sorensen T."/>
            <person name="Nielsen M.R."/>
            <person name="Sondergaard T.E."/>
            <person name="Sorensen J.L."/>
            <person name="Fitzpatrick D.A."/>
            <person name="Frisvad J.C."/>
            <person name="Nielsen K.L."/>
        </authorList>
    </citation>
    <scope>NUCLEOTIDE SEQUENCE</scope>
    <source>
        <strain evidence="1">IBT 20477</strain>
    </source>
</reference>
<reference evidence="1" key="1">
    <citation type="submission" date="2022-11" db="EMBL/GenBank/DDBJ databases">
        <authorList>
            <person name="Petersen C."/>
        </authorList>
    </citation>
    <scope>NUCLEOTIDE SEQUENCE</scope>
    <source>
        <strain evidence="1">IBT 20477</strain>
    </source>
</reference>
<evidence type="ECO:0000313" key="2">
    <source>
        <dbReference type="Proteomes" id="UP001150942"/>
    </source>
</evidence>
<protein>
    <submittedName>
        <fullName evidence="1">Uncharacterized protein</fullName>
    </submittedName>
</protein>
<organism evidence="1 2">
    <name type="scientific">Penicillium cf. viridicatum</name>
    <dbReference type="NCBI Taxonomy" id="2972119"/>
    <lineage>
        <taxon>Eukaryota</taxon>
        <taxon>Fungi</taxon>
        <taxon>Dikarya</taxon>
        <taxon>Ascomycota</taxon>
        <taxon>Pezizomycotina</taxon>
        <taxon>Eurotiomycetes</taxon>
        <taxon>Eurotiomycetidae</taxon>
        <taxon>Eurotiales</taxon>
        <taxon>Aspergillaceae</taxon>
        <taxon>Penicillium</taxon>
    </lineage>
</organism>
<dbReference type="Proteomes" id="UP001150942">
    <property type="component" value="Unassembled WGS sequence"/>
</dbReference>
<sequence length="100" mass="10901">MASESLLESTVTASLMGTNDGIPKRTMANAGAFPDYYSSKPIIIGEAILRGVLEMRQCLPLYQQIDNNAENSTPSTEAIANCGQDGLRMITPRLGWMHVR</sequence>
<gene>
    <name evidence="1" type="ORF">N7449_000040</name>
</gene>
<dbReference type="EMBL" id="JAPQKQ010000001">
    <property type="protein sequence ID" value="KAJ5212871.1"/>
    <property type="molecule type" value="Genomic_DNA"/>
</dbReference>
<evidence type="ECO:0000313" key="1">
    <source>
        <dbReference type="EMBL" id="KAJ5212871.1"/>
    </source>
</evidence>
<accession>A0A9W9T854</accession>
<dbReference type="AlphaFoldDB" id="A0A9W9T854"/>
<name>A0A9W9T854_9EURO</name>